<accession>A0A8K0HD98</accession>
<sequence>MGQVPMNSPLPPSSYERIRDDYFNRADVITNAMVKDCGLLGKESHSEVNMDHVRMIDDLPTFNEPPLKRARTTIIHEGGDAYHSSTQELPHQNVYHFEAASSRQLQLIQLDVASLKKQFGEHQLYVKSELISIKETLKCILTFTLMDKKALDKGESSQKYVIPPSMQDDDVIYHGLIVKDTDIENNEDVNKDDTHTDAKDGDVHMEEGSSNNDQGDGDIDIDEGSSKNNQNEEAT</sequence>
<feature type="region of interest" description="Disordered" evidence="1">
    <location>
        <begin position="184"/>
        <end position="235"/>
    </location>
</feature>
<dbReference type="OrthoDB" id="1930729at2759"/>
<protein>
    <submittedName>
        <fullName evidence="2">Uncharacterized protein</fullName>
    </submittedName>
</protein>
<dbReference type="EMBL" id="VOIH02000004">
    <property type="protein sequence ID" value="KAF3449745.1"/>
    <property type="molecule type" value="Genomic_DNA"/>
</dbReference>
<dbReference type="AlphaFoldDB" id="A0A8K0HD98"/>
<name>A0A8K0HD98_9ROSA</name>
<evidence type="ECO:0000313" key="2">
    <source>
        <dbReference type="EMBL" id="KAF3449745.1"/>
    </source>
</evidence>
<dbReference type="Proteomes" id="UP000796880">
    <property type="component" value="Unassembled WGS sequence"/>
</dbReference>
<keyword evidence="3" id="KW-1185">Reference proteome</keyword>
<reference evidence="2" key="1">
    <citation type="submission" date="2020-03" db="EMBL/GenBank/DDBJ databases">
        <title>A high-quality chromosome-level genome assembly of a woody plant with both climbing and erect habits, Rhamnella rubrinervis.</title>
        <authorList>
            <person name="Lu Z."/>
            <person name="Yang Y."/>
            <person name="Zhu X."/>
            <person name="Sun Y."/>
        </authorList>
    </citation>
    <scope>NUCLEOTIDE SEQUENCE</scope>
    <source>
        <strain evidence="2">BYM</strain>
        <tissue evidence="2">Leaf</tissue>
    </source>
</reference>
<evidence type="ECO:0000313" key="3">
    <source>
        <dbReference type="Proteomes" id="UP000796880"/>
    </source>
</evidence>
<proteinExistence type="predicted"/>
<gene>
    <name evidence="2" type="ORF">FNV43_RR10476</name>
</gene>
<organism evidence="2 3">
    <name type="scientific">Rhamnella rubrinervis</name>
    <dbReference type="NCBI Taxonomy" id="2594499"/>
    <lineage>
        <taxon>Eukaryota</taxon>
        <taxon>Viridiplantae</taxon>
        <taxon>Streptophyta</taxon>
        <taxon>Embryophyta</taxon>
        <taxon>Tracheophyta</taxon>
        <taxon>Spermatophyta</taxon>
        <taxon>Magnoliopsida</taxon>
        <taxon>eudicotyledons</taxon>
        <taxon>Gunneridae</taxon>
        <taxon>Pentapetalae</taxon>
        <taxon>rosids</taxon>
        <taxon>fabids</taxon>
        <taxon>Rosales</taxon>
        <taxon>Rhamnaceae</taxon>
        <taxon>rhamnoid group</taxon>
        <taxon>Rhamneae</taxon>
        <taxon>Rhamnella</taxon>
    </lineage>
</organism>
<feature type="compositionally biased region" description="Basic and acidic residues" evidence="1">
    <location>
        <begin position="184"/>
        <end position="207"/>
    </location>
</feature>
<comment type="caution">
    <text evidence="2">The sequence shown here is derived from an EMBL/GenBank/DDBJ whole genome shotgun (WGS) entry which is preliminary data.</text>
</comment>
<evidence type="ECO:0000256" key="1">
    <source>
        <dbReference type="SAM" id="MobiDB-lite"/>
    </source>
</evidence>